<feature type="non-terminal residue" evidence="6">
    <location>
        <position position="74"/>
    </location>
</feature>
<reference evidence="6" key="1">
    <citation type="journal article" date="2023" name="G3 (Bethesda)">
        <title>A reference genome for the long-term kleptoplast-retaining sea slug Elysia crispata morphotype clarki.</title>
        <authorList>
            <person name="Eastman K.E."/>
            <person name="Pendleton A.L."/>
            <person name="Shaikh M.A."/>
            <person name="Suttiyut T."/>
            <person name="Ogas R."/>
            <person name="Tomko P."/>
            <person name="Gavelis G."/>
            <person name="Widhalm J.R."/>
            <person name="Wisecaver J.H."/>
        </authorList>
    </citation>
    <scope>NUCLEOTIDE SEQUENCE</scope>
    <source>
        <strain evidence="6">ECLA1</strain>
    </source>
</reference>
<comment type="caution">
    <text evidence="6">The sequence shown here is derived from an EMBL/GenBank/DDBJ whole genome shotgun (WGS) entry which is preliminary data.</text>
</comment>
<dbReference type="PANTHER" id="PTHR15040:SF1">
    <property type="entry name" value="DERMATOPONTIN-LIKE ISOFORM X1"/>
    <property type="match status" value="1"/>
</dbReference>
<organism evidence="6 7">
    <name type="scientific">Elysia crispata</name>
    <name type="common">lettuce slug</name>
    <dbReference type="NCBI Taxonomy" id="231223"/>
    <lineage>
        <taxon>Eukaryota</taxon>
        <taxon>Metazoa</taxon>
        <taxon>Spiralia</taxon>
        <taxon>Lophotrochozoa</taxon>
        <taxon>Mollusca</taxon>
        <taxon>Gastropoda</taxon>
        <taxon>Heterobranchia</taxon>
        <taxon>Euthyneura</taxon>
        <taxon>Panpulmonata</taxon>
        <taxon>Sacoglossa</taxon>
        <taxon>Placobranchoidea</taxon>
        <taxon>Plakobranchidae</taxon>
        <taxon>Elysia</taxon>
    </lineage>
</organism>
<evidence type="ECO:0000256" key="5">
    <source>
        <dbReference type="SAM" id="SignalP"/>
    </source>
</evidence>
<dbReference type="Proteomes" id="UP001283361">
    <property type="component" value="Unassembled WGS sequence"/>
</dbReference>
<keyword evidence="5" id="KW-0732">Signal</keyword>
<dbReference type="GO" id="GO:0030199">
    <property type="term" value="P:collagen fibril organization"/>
    <property type="evidence" value="ECO:0007669"/>
    <property type="project" value="TreeGrafter"/>
</dbReference>
<evidence type="ECO:0000313" key="7">
    <source>
        <dbReference type="Proteomes" id="UP001283361"/>
    </source>
</evidence>
<evidence type="ECO:0000256" key="4">
    <source>
        <dbReference type="ARBA" id="ARBA00023157"/>
    </source>
</evidence>
<keyword evidence="4" id="KW-1015">Disulfide bond</keyword>
<feature type="signal peptide" evidence="5">
    <location>
        <begin position="1"/>
        <end position="18"/>
    </location>
</feature>
<protein>
    <submittedName>
        <fullName evidence="6">Uncharacterized protein</fullName>
    </submittedName>
</protein>
<gene>
    <name evidence="6" type="ORF">RRG08_020627</name>
</gene>
<dbReference type="GO" id="GO:0005615">
    <property type="term" value="C:extracellular space"/>
    <property type="evidence" value="ECO:0007669"/>
    <property type="project" value="TreeGrafter"/>
</dbReference>
<evidence type="ECO:0000256" key="1">
    <source>
        <dbReference type="ARBA" id="ARBA00004613"/>
    </source>
</evidence>
<dbReference type="PANTHER" id="PTHR15040">
    <property type="entry name" value="DERMATOPONTIN-RELATED"/>
    <property type="match status" value="1"/>
</dbReference>
<keyword evidence="3" id="KW-0964">Secreted</keyword>
<evidence type="ECO:0000256" key="3">
    <source>
        <dbReference type="ARBA" id="ARBA00022525"/>
    </source>
</evidence>
<accession>A0AAE0YQN1</accession>
<dbReference type="InterPro" id="IPR026645">
    <property type="entry name" value="Dermatopontin"/>
</dbReference>
<dbReference type="EMBL" id="JAWDGP010005709">
    <property type="protein sequence ID" value="KAK3753556.1"/>
    <property type="molecule type" value="Genomic_DNA"/>
</dbReference>
<dbReference type="AlphaFoldDB" id="A0AAE0YQN1"/>
<keyword evidence="7" id="KW-1185">Reference proteome</keyword>
<dbReference type="GO" id="GO:0031012">
    <property type="term" value="C:extracellular matrix"/>
    <property type="evidence" value="ECO:0007669"/>
    <property type="project" value="TreeGrafter"/>
</dbReference>
<dbReference type="Pfam" id="PF14704">
    <property type="entry name" value="DERM"/>
    <property type="match status" value="1"/>
</dbReference>
<comment type="similarity">
    <text evidence="2">Belongs to the dermatopontin family.</text>
</comment>
<proteinExistence type="inferred from homology"/>
<comment type="subcellular location">
    <subcellularLocation>
        <location evidence="1">Secreted</location>
    </subcellularLocation>
</comment>
<sequence>MSFLVVLVLAVFWQSSSGATWLTQYDAAFTFQCVDNYLLKSVDSVHSSRAEDRVFNFTCDVVPASVTLGDCEWS</sequence>
<feature type="chain" id="PRO_5041923323" evidence="5">
    <location>
        <begin position="19"/>
        <end position="74"/>
    </location>
</feature>
<evidence type="ECO:0000313" key="6">
    <source>
        <dbReference type="EMBL" id="KAK3753556.1"/>
    </source>
</evidence>
<name>A0AAE0YQN1_9GAST</name>
<evidence type="ECO:0000256" key="2">
    <source>
        <dbReference type="ARBA" id="ARBA00008712"/>
    </source>
</evidence>